<dbReference type="EMBL" id="JACASF010000003">
    <property type="protein sequence ID" value="KAF6489296.1"/>
    <property type="molecule type" value="Genomic_DNA"/>
</dbReference>
<keyword evidence="1" id="KW-0648">Protein biosynthesis</keyword>
<organism evidence="1 2">
    <name type="scientific">Molossus molossus</name>
    <name type="common">Pallas' mastiff bat</name>
    <name type="synonym">Vespertilio molossus</name>
    <dbReference type="NCBI Taxonomy" id="27622"/>
    <lineage>
        <taxon>Eukaryota</taxon>
        <taxon>Metazoa</taxon>
        <taxon>Chordata</taxon>
        <taxon>Craniata</taxon>
        <taxon>Vertebrata</taxon>
        <taxon>Euteleostomi</taxon>
        <taxon>Mammalia</taxon>
        <taxon>Eutheria</taxon>
        <taxon>Laurasiatheria</taxon>
        <taxon>Chiroptera</taxon>
        <taxon>Yangochiroptera</taxon>
        <taxon>Molossidae</taxon>
        <taxon>Molossus</taxon>
    </lineage>
</organism>
<dbReference type="GO" id="GO:0003746">
    <property type="term" value="F:translation elongation factor activity"/>
    <property type="evidence" value="ECO:0007669"/>
    <property type="project" value="UniProtKB-KW"/>
</dbReference>
<gene>
    <name evidence="1" type="ORF">HJG59_004305</name>
</gene>
<evidence type="ECO:0000313" key="2">
    <source>
        <dbReference type="Proteomes" id="UP000550707"/>
    </source>
</evidence>
<keyword evidence="1" id="KW-0808">Transferase</keyword>
<proteinExistence type="predicted"/>
<name>A0A7J8IXB6_MOLMO</name>
<protein>
    <submittedName>
        <fullName evidence="1">Eukaryotic elongation factor 2 kinase</fullName>
    </submittedName>
</protein>
<accession>A0A7J8IXB6</accession>
<comment type="caution">
    <text evidence="1">The sequence shown here is derived from an EMBL/GenBank/DDBJ whole genome shotgun (WGS) entry which is preliminary data.</text>
</comment>
<dbReference type="GO" id="GO:0016301">
    <property type="term" value="F:kinase activity"/>
    <property type="evidence" value="ECO:0007669"/>
    <property type="project" value="UniProtKB-KW"/>
</dbReference>
<reference evidence="1 2" key="1">
    <citation type="journal article" date="2020" name="Nature">
        <title>Six reference-quality genomes reveal evolution of bat adaptations.</title>
        <authorList>
            <person name="Jebb D."/>
            <person name="Huang Z."/>
            <person name="Pippel M."/>
            <person name="Hughes G.M."/>
            <person name="Lavrichenko K."/>
            <person name="Devanna P."/>
            <person name="Winkler S."/>
            <person name="Jermiin L.S."/>
            <person name="Skirmuntt E.C."/>
            <person name="Katzourakis A."/>
            <person name="Burkitt-Gray L."/>
            <person name="Ray D.A."/>
            <person name="Sullivan K.A.M."/>
            <person name="Roscito J.G."/>
            <person name="Kirilenko B.M."/>
            <person name="Davalos L.M."/>
            <person name="Corthals A.P."/>
            <person name="Power M.L."/>
            <person name="Jones G."/>
            <person name="Ransome R.D."/>
            <person name="Dechmann D.K.N."/>
            <person name="Locatelli A.G."/>
            <person name="Puechmaille S.J."/>
            <person name="Fedrigo O."/>
            <person name="Jarvis E.D."/>
            <person name="Hiller M."/>
            <person name="Vernes S.C."/>
            <person name="Myers E.W."/>
            <person name="Teeling E.C."/>
        </authorList>
    </citation>
    <scope>NUCLEOTIDE SEQUENCE [LARGE SCALE GENOMIC DNA]</scope>
    <source>
        <strain evidence="1">MMolMol1</strain>
        <tissue evidence="1">Muscle</tissue>
    </source>
</reference>
<keyword evidence="1" id="KW-0251">Elongation factor</keyword>
<sequence>MWWLQVLGVVLCRWWSPGVPDFSLLPVGMVTSLFSSLSLPRSQDWPEALRWYSSALETTDCDEAGEYDGVQGEPRHVLLAREAEMLLAGGFRLEKDPQRAGDLYTQAAEAAMEALRGRLASQYYQRAEEAWAQAEE</sequence>
<keyword evidence="2" id="KW-1185">Reference proteome</keyword>
<dbReference type="Proteomes" id="UP000550707">
    <property type="component" value="Unassembled WGS sequence"/>
</dbReference>
<keyword evidence="1" id="KW-0418">Kinase</keyword>
<evidence type="ECO:0000313" key="1">
    <source>
        <dbReference type="EMBL" id="KAF6489296.1"/>
    </source>
</evidence>
<dbReference type="AlphaFoldDB" id="A0A7J8IXB6"/>